<keyword evidence="2" id="KW-0479">Metal-binding</keyword>
<dbReference type="Gene3D" id="3.40.50.11900">
    <property type="match status" value="1"/>
</dbReference>
<organism evidence="5 6">
    <name type="scientific">Aquamicrobium zhengzhouense</name>
    <dbReference type="NCBI Taxonomy" id="2781738"/>
    <lineage>
        <taxon>Bacteria</taxon>
        <taxon>Pseudomonadati</taxon>
        <taxon>Pseudomonadota</taxon>
        <taxon>Alphaproteobacteria</taxon>
        <taxon>Hyphomicrobiales</taxon>
        <taxon>Phyllobacteriaceae</taxon>
        <taxon>Aquamicrobium</taxon>
    </lineage>
</organism>
<dbReference type="EMBL" id="JADGMQ010000007">
    <property type="protein sequence ID" value="MBI1621229.1"/>
    <property type="molecule type" value="Genomic_DNA"/>
</dbReference>
<keyword evidence="4" id="KW-0411">Iron-sulfur</keyword>
<comment type="similarity">
    <text evidence="1">Belongs to the FldB/FldC dehydratase alpha/beta subunit family.</text>
</comment>
<evidence type="ECO:0000256" key="3">
    <source>
        <dbReference type="ARBA" id="ARBA00023004"/>
    </source>
</evidence>
<dbReference type="Pfam" id="PF06050">
    <property type="entry name" value="HGD-D"/>
    <property type="match status" value="1"/>
</dbReference>
<dbReference type="PANTHER" id="PTHR30548:SF4">
    <property type="entry name" value="SUBUNIT OF OXYGEN-SENSITIVE 2-HYDROXYISOCAPROYL-COA DEHYDRATASE"/>
    <property type="match status" value="1"/>
</dbReference>
<evidence type="ECO:0000313" key="5">
    <source>
        <dbReference type="EMBL" id="MBI1621229.1"/>
    </source>
</evidence>
<keyword evidence="3" id="KW-0408">Iron</keyword>
<name>A0ABS0SD54_9HYPH</name>
<reference evidence="5 6" key="1">
    <citation type="submission" date="2020-10" db="EMBL/GenBank/DDBJ databases">
        <title>Aquamicrobium zhengzhouensis sp. nov., a exopolysaccharide producing bacterium isolated from farmland soil.</title>
        <authorList>
            <person name="Wang X."/>
        </authorList>
    </citation>
    <scope>NUCLEOTIDE SEQUENCE [LARGE SCALE GENOMIC DNA]</scope>
    <source>
        <strain evidence="6">cd-1</strain>
    </source>
</reference>
<evidence type="ECO:0000256" key="1">
    <source>
        <dbReference type="ARBA" id="ARBA00005806"/>
    </source>
</evidence>
<dbReference type="Gene3D" id="3.40.50.11890">
    <property type="match status" value="1"/>
</dbReference>
<sequence>MSLESAMQRLDAAWENPEGTARKMHADGCKVVGFLGATVPVELIAASGAYPFRLKGSAPGVDYGATDLSDTLMEPVRETYLRQLFDRMLKGDLEWIDLLVIPRTSEGLLQLYYLIDYARSLDIGQRMPRVYLLDLLQTQHDYSIRYNRKVLSDFAERLGEITGTLPDEAAITLEIAATNETRRAFRDLCTSGKLTGIQRLKLSAFGQHEPRAEFKALIGEFQKAEPKAVSKAIALSGSTQENAAVYDAFAAHGVDIAIEDHDWGAAIYEHDASLEDDPIAALEARYRVHGLSLRQFVRRQPELGVDGKPTQISAVAFFFEENDDTLGWEYPDEKTRLERVNLKSIVLRGPVGSEACQKAISDFAAQLPVRAGGTAND</sequence>
<protein>
    <submittedName>
        <fullName evidence="5">2-hydroxyacyl-CoA dehydratase</fullName>
    </submittedName>
</protein>
<dbReference type="Proteomes" id="UP000601789">
    <property type="component" value="Unassembled WGS sequence"/>
</dbReference>
<dbReference type="Gene3D" id="1.20.1270.370">
    <property type="match status" value="1"/>
</dbReference>
<evidence type="ECO:0000256" key="2">
    <source>
        <dbReference type="ARBA" id="ARBA00022723"/>
    </source>
</evidence>
<proteinExistence type="inferred from homology"/>
<dbReference type="RefSeq" id="WP_198476630.1">
    <property type="nucleotide sequence ID" value="NZ_JADGMQ010000007.1"/>
</dbReference>
<dbReference type="InterPro" id="IPR010327">
    <property type="entry name" value="FldB/FldC_alpha/beta"/>
</dbReference>
<evidence type="ECO:0000313" key="6">
    <source>
        <dbReference type="Proteomes" id="UP000601789"/>
    </source>
</evidence>
<comment type="caution">
    <text evidence="5">The sequence shown here is derived from an EMBL/GenBank/DDBJ whole genome shotgun (WGS) entry which is preliminary data.</text>
</comment>
<keyword evidence="6" id="KW-1185">Reference proteome</keyword>
<accession>A0ABS0SD54</accession>
<dbReference type="PANTHER" id="PTHR30548">
    <property type="entry name" value="2-HYDROXYGLUTARYL-COA DEHYDRATASE, D-COMPONENT-RELATED"/>
    <property type="match status" value="1"/>
</dbReference>
<gene>
    <name evidence="5" type="ORF">IOD40_11205</name>
</gene>
<evidence type="ECO:0000256" key="4">
    <source>
        <dbReference type="ARBA" id="ARBA00023014"/>
    </source>
</evidence>